<feature type="transmembrane region" description="Helical" evidence="2">
    <location>
        <begin position="7"/>
        <end position="25"/>
    </location>
</feature>
<accession>A0A2U9T4N1</accession>
<keyword evidence="2" id="KW-0812">Transmembrane</keyword>
<reference evidence="3 4" key="1">
    <citation type="submission" date="2018-05" db="EMBL/GenBank/DDBJ databases">
        <title>The complete genome of Lysobacter maris HZ9B, a marine bacterium antagonistic against terrestrial plant pathogens.</title>
        <authorList>
            <person name="Zhang X.-Q."/>
        </authorList>
    </citation>
    <scope>NUCLEOTIDE SEQUENCE [LARGE SCALE GENOMIC DNA]</scope>
    <source>
        <strain evidence="3 4">HZ9B</strain>
    </source>
</reference>
<keyword evidence="2" id="KW-1133">Transmembrane helix</keyword>
<keyword evidence="2" id="KW-0472">Membrane</keyword>
<keyword evidence="4" id="KW-1185">Reference proteome</keyword>
<dbReference type="EMBL" id="CP029843">
    <property type="protein sequence ID" value="AWV06345.1"/>
    <property type="molecule type" value="Genomic_DNA"/>
</dbReference>
<dbReference type="Proteomes" id="UP000249447">
    <property type="component" value="Chromosome"/>
</dbReference>
<dbReference type="SUPFAM" id="SSF48371">
    <property type="entry name" value="ARM repeat"/>
    <property type="match status" value="1"/>
</dbReference>
<name>A0A2U9T4N1_9GAMM</name>
<protein>
    <recommendedName>
        <fullName evidence="5">HEAT repeat domain-containing protein</fullName>
    </recommendedName>
</protein>
<sequence length="295" mass="31487">MSRSGTAIAATAVVVAGIAIAWFWVPRSEHAPAPPAAQTASQSPATGPEASPGSRSVGDDLDSEVQRLRDDPTYLQRLLAMYASETDLDTRGALLAVLRGAADDNEEILRFALDLADDPDPARHSDGLALLEAYPLDNAQVRELLTRQIGEEDDPQMLGRLVGMLEAAVVPTEDAAPLVEQLTRLRQHPDPGVRAASVMQSVSWDKGSDLEEVLHQAILDAAPQVRQAAIGGITASGARSPRLKDALLAITADPASGNDERFAAVLALQDFPLSRAEYAIYLQAARMTEHGDHDH</sequence>
<gene>
    <name evidence="3" type="ORF">C9I47_0623</name>
</gene>
<dbReference type="InterPro" id="IPR016024">
    <property type="entry name" value="ARM-type_fold"/>
</dbReference>
<feature type="compositionally biased region" description="Low complexity" evidence="1">
    <location>
        <begin position="36"/>
        <end position="46"/>
    </location>
</feature>
<dbReference type="RefSeq" id="WP_111265516.1">
    <property type="nucleotide sequence ID" value="NZ_CP029843.1"/>
</dbReference>
<proteinExistence type="predicted"/>
<evidence type="ECO:0008006" key="5">
    <source>
        <dbReference type="Google" id="ProtNLM"/>
    </source>
</evidence>
<evidence type="ECO:0000256" key="2">
    <source>
        <dbReference type="SAM" id="Phobius"/>
    </source>
</evidence>
<dbReference type="KEGG" id="lmb:C9I47_0623"/>
<dbReference type="OrthoDB" id="6021902at2"/>
<organism evidence="3 4">
    <name type="scientific">Marilutibacter maris</name>
    <dbReference type="NCBI Taxonomy" id="1605891"/>
    <lineage>
        <taxon>Bacteria</taxon>
        <taxon>Pseudomonadati</taxon>
        <taxon>Pseudomonadota</taxon>
        <taxon>Gammaproteobacteria</taxon>
        <taxon>Lysobacterales</taxon>
        <taxon>Lysobacteraceae</taxon>
        <taxon>Marilutibacter</taxon>
    </lineage>
</organism>
<dbReference type="AlphaFoldDB" id="A0A2U9T4N1"/>
<evidence type="ECO:0000313" key="3">
    <source>
        <dbReference type="EMBL" id="AWV06345.1"/>
    </source>
</evidence>
<dbReference type="InterPro" id="IPR011989">
    <property type="entry name" value="ARM-like"/>
</dbReference>
<feature type="region of interest" description="Disordered" evidence="1">
    <location>
        <begin position="31"/>
        <end position="60"/>
    </location>
</feature>
<dbReference type="Gene3D" id="1.25.10.10">
    <property type="entry name" value="Leucine-rich Repeat Variant"/>
    <property type="match status" value="1"/>
</dbReference>
<evidence type="ECO:0000313" key="4">
    <source>
        <dbReference type="Proteomes" id="UP000249447"/>
    </source>
</evidence>
<evidence type="ECO:0000256" key="1">
    <source>
        <dbReference type="SAM" id="MobiDB-lite"/>
    </source>
</evidence>